<gene>
    <name evidence="1" type="ORF">FHX74_001149</name>
</gene>
<protein>
    <submittedName>
        <fullName evidence="1">Sugar-phosphatase</fullName>
        <ecNumber evidence="1">3.1.3.23</ecNumber>
    </submittedName>
</protein>
<evidence type="ECO:0000313" key="1">
    <source>
        <dbReference type="EMBL" id="MBA8793544.1"/>
    </source>
</evidence>
<dbReference type="GO" id="GO:0050308">
    <property type="term" value="F:sugar-phosphatase activity"/>
    <property type="evidence" value="ECO:0007669"/>
    <property type="project" value="UniProtKB-EC"/>
</dbReference>
<dbReference type="InterPro" id="IPR036412">
    <property type="entry name" value="HAD-like_sf"/>
</dbReference>
<dbReference type="PANTHER" id="PTHR43481">
    <property type="entry name" value="FRUCTOSE-1-PHOSPHATE PHOSPHATASE"/>
    <property type="match status" value="1"/>
</dbReference>
<organism evidence="1 2">
    <name type="scientific">Microlunatus kandeliicorticis</name>
    <dbReference type="NCBI Taxonomy" id="1759536"/>
    <lineage>
        <taxon>Bacteria</taxon>
        <taxon>Bacillati</taxon>
        <taxon>Actinomycetota</taxon>
        <taxon>Actinomycetes</taxon>
        <taxon>Propionibacteriales</taxon>
        <taxon>Propionibacteriaceae</taxon>
        <taxon>Microlunatus</taxon>
    </lineage>
</organism>
<keyword evidence="1" id="KW-0378">Hydrolase</keyword>
<accession>A0A7W3P532</accession>
<dbReference type="PANTHER" id="PTHR43481:SF4">
    <property type="entry name" value="GLYCEROL-1-PHOSPHATE PHOSPHOHYDROLASE 1-RELATED"/>
    <property type="match status" value="1"/>
</dbReference>
<dbReference type="EMBL" id="JACGWT010000002">
    <property type="protein sequence ID" value="MBA8793544.1"/>
    <property type="molecule type" value="Genomic_DNA"/>
</dbReference>
<proteinExistence type="predicted"/>
<reference evidence="1 2" key="1">
    <citation type="submission" date="2020-07" db="EMBL/GenBank/DDBJ databases">
        <title>Sequencing the genomes of 1000 actinobacteria strains.</title>
        <authorList>
            <person name="Klenk H.-P."/>
        </authorList>
    </citation>
    <scope>NUCLEOTIDE SEQUENCE [LARGE SCALE GENOMIC DNA]</scope>
    <source>
        <strain evidence="1 2">DSM 100723</strain>
    </source>
</reference>
<keyword evidence="2" id="KW-1185">Reference proteome</keyword>
<dbReference type="Gene3D" id="1.10.150.240">
    <property type="entry name" value="Putative phosphatase, domain 2"/>
    <property type="match status" value="1"/>
</dbReference>
<dbReference type="Gene3D" id="3.40.50.1000">
    <property type="entry name" value="HAD superfamily/HAD-like"/>
    <property type="match status" value="1"/>
</dbReference>
<name>A0A7W3P532_9ACTN</name>
<dbReference type="SFLD" id="SFLDS00003">
    <property type="entry name" value="Haloacid_Dehalogenase"/>
    <property type="match status" value="1"/>
</dbReference>
<dbReference type="InterPro" id="IPR051806">
    <property type="entry name" value="HAD-like_SPP"/>
</dbReference>
<dbReference type="AlphaFoldDB" id="A0A7W3P532"/>
<comment type="caution">
    <text evidence="1">The sequence shown here is derived from an EMBL/GenBank/DDBJ whole genome shotgun (WGS) entry which is preliminary data.</text>
</comment>
<dbReference type="Pfam" id="PF00702">
    <property type="entry name" value="Hydrolase"/>
    <property type="match status" value="1"/>
</dbReference>
<evidence type="ECO:0000313" key="2">
    <source>
        <dbReference type="Proteomes" id="UP000523079"/>
    </source>
</evidence>
<sequence>MARDLTATDFAAVIFDMDGTLIDSTPAVLRSWSRWAEENGLPAERLQGFHGVPSAGVVRAVLPAERVDAGIARIDELELTDVEDIVVLPGANEAFRTLPHDQVAIATSCNTPLARARIEASGLEAPAVLVTASDVVHGKPAPDPFLLAAERLGVDPTECLVVEDAPKGLIAAKAAGCATLAVVTTTPRDELDADLVVGDLSAVTWSDAGGRIRLHLVDRAYNAR</sequence>
<dbReference type="Proteomes" id="UP000523079">
    <property type="component" value="Unassembled WGS sequence"/>
</dbReference>
<dbReference type="InterPro" id="IPR023198">
    <property type="entry name" value="PGP-like_dom2"/>
</dbReference>
<dbReference type="RefSeq" id="WP_182559150.1">
    <property type="nucleotide sequence ID" value="NZ_JACGWT010000002.1"/>
</dbReference>
<dbReference type="InterPro" id="IPR006439">
    <property type="entry name" value="HAD-SF_hydro_IA"/>
</dbReference>
<dbReference type="InterPro" id="IPR023214">
    <property type="entry name" value="HAD_sf"/>
</dbReference>
<dbReference type="NCBIfam" id="TIGR01509">
    <property type="entry name" value="HAD-SF-IA-v3"/>
    <property type="match status" value="1"/>
</dbReference>
<dbReference type="SFLD" id="SFLDG01129">
    <property type="entry name" value="C1.5:_HAD__Beta-PGM__Phosphata"/>
    <property type="match status" value="1"/>
</dbReference>
<dbReference type="SUPFAM" id="SSF56784">
    <property type="entry name" value="HAD-like"/>
    <property type="match status" value="1"/>
</dbReference>
<dbReference type="EC" id="3.1.3.23" evidence="1"/>